<dbReference type="EMBL" id="QUMU01000001">
    <property type="protein sequence ID" value="REG37494.1"/>
    <property type="molecule type" value="Genomic_DNA"/>
</dbReference>
<evidence type="ECO:0000313" key="2">
    <source>
        <dbReference type="EMBL" id="AKJ04430.1"/>
    </source>
</evidence>
<name>A0AAC8QBR1_9BACT</name>
<feature type="region of interest" description="Disordered" evidence="1">
    <location>
        <begin position="1"/>
        <end position="32"/>
    </location>
</feature>
<dbReference type="KEGG" id="age:AA314_06056"/>
<evidence type="ECO:0008006" key="6">
    <source>
        <dbReference type="Google" id="ProtNLM"/>
    </source>
</evidence>
<evidence type="ECO:0000256" key="1">
    <source>
        <dbReference type="SAM" id="MobiDB-lite"/>
    </source>
</evidence>
<organism evidence="2 4">
    <name type="scientific">Archangium gephyra</name>
    <dbReference type="NCBI Taxonomy" id="48"/>
    <lineage>
        <taxon>Bacteria</taxon>
        <taxon>Pseudomonadati</taxon>
        <taxon>Myxococcota</taxon>
        <taxon>Myxococcia</taxon>
        <taxon>Myxococcales</taxon>
        <taxon>Cystobacterineae</taxon>
        <taxon>Archangiaceae</taxon>
        <taxon>Archangium</taxon>
    </lineage>
</organism>
<sequence>MIHVEPQPEPSDFDSKVRQPGQSDLPSPEGELRPHWQHCALQLWHAYRGICAYSSLYIPRGTGARSVDHLLPKSKHRDLTYEWSNYRLACVRMNARKNALESVLDPFEVQDGWFALELSTLQVIPAEGLPADLRQRVEETIELLDLNDGEFIQARTEYYEVFRSGEMPFSLIRKYFPFLAKELIRQGVVREST</sequence>
<dbReference type="EMBL" id="CP011509">
    <property type="protein sequence ID" value="AKJ04430.1"/>
    <property type="molecule type" value="Genomic_DNA"/>
</dbReference>
<dbReference type="AlphaFoldDB" id="A0AAC8QBR1"/>
<proteinExistence type="predicted"/>
<keyword evidence="5" id="KW-1185">Reference proteome</keyword>
<protein>
    <recommendedName>
        <fullName evidence="6">TIGR02646 family protein</fullName>
    </recommendedName>
</protein>
<dbReference type="Proteomes" id="UP000035579">
    <property type="component" value="Chromosome"/>
</dbReference>
<dbReference type="Proteomes" id="UP000256345">
    <property type="component" value="Unassembled WGS sequence"/>
</dbReference>
<dbReference type="RefSeq" id="WP_047858257.1">
    <property type="nucleotide sequence ID" value="NZ_CP011509.1"/>
</dbReference>
<evidence type="ECO:0000313" key="5">
    <source>
        <dbReference type="Proteomes" id="UP000256345"/>
    </source>
</evidence>
<dbReference type="Gene3D" id="1.10.30.50">
    <property type="match status" value="1"/>
</dbReference>
<reference evidence="3 5" key="2">
    <citation type="submission" date="2018-08" db="EMBL/GenBank/DDBJ databases">
        <title>Genomic Encyclopedia of Archaeal and Bacterial Type Strains, Phase II (KMG-II): from individual species to whole genera.</title>
        <authorList>
            <person name="Goeker M."/>
        </authorList>
    </citation>
    <scope>NUCLEOTIDE SEQUENCE [LARGE SCALE GENOMIC DNA]</scope>
    <source>
        <strain evidence="3 5">DSM 2261</strain>
    </source>
</reference>
<reference evidence="2 4" key="1">
    <citation type="submission" date="2015-05" db="EMBL/GenBank/DDBJ databases">
        <title>Genome assembly of Archangium gephyra DSM 2261.</title>
        <authorList>
            <person name="Sharma G."/>
            <person name="Subramanian S."/>
        </authorList>
    </citation>
    <scope>NUCLEOTIDE SEQUENCE [LARGE SCALE GENOMIC DNA]</scope>
    <source>
        <strain evidence="2 4">DSM 2261</strain>
    </source>
</reference>
<evidence type="ECO:0000313" key="4">
    <source>
        <dbReference type="Proteomes" id="UP000035579"/>
    </source>
</evidence>
<accession>A0AAC8QBR1</accession>
<gene>
    <name evidence="2" type="ORF">AA314_06056</name>
    <name evidence="3" type="ORF">ATI61_101480</name>
</gene>
<evidence type="ECO:0000313" key="3">
    <source>
        <dbReference type="EMBL" id="REG37494.1"/>
    </source>
</evidence>